<dbReference type="Pfam" id="PF06580">
    <property type="entry name" value="His_kinase"/>
    <property type="match status" value="1"/>
</dbReference>
<gene>
    <name evidence="3" type="ORF">EYS08_02880</name>
</gene>
<dbReference type="PANTHER" id="PTHR34220">
    <property type="entry name" value="SENSOR HISTIDINE KINASE YPDA"/>
    <property type="match status" value="1"/>
</dbReference>
<protein>
    <recommendedName>
        <fullName evidence="2">Signal transduction histidine kinase internal region domain-containing protein</fullName>
    </recommendedName>
</protein>
<dbReference type="PANTHER" id="PTHR34220:SF7">
    <property type="entry name" value="SENSOR HISTIDINE KINASE YPDA"/>
    <property type="match status" value="1"/>
</dbReference>
<dbReference type="AlphaFoldDB" id="A0A4V2JH75"/>
<evidence type="ECO:0000313" key="3">
    <source>
        <dbReference type="EMBL" id="TBO44271.1"/>
    </source>
</evidence>
<dbReference type="InterPro" id="IPR010559">
    <property type="entry name" value="Sig_transdc_His_kin_internal"/>
</dbReference>
<keyword evidence="1" id="KW-1133">Transmembrane helix</keyword>
<name>A0A4V2JH75_9SPHI</name>
<keyword evidence="1" id="KW-0812">Transmembrane</keyword>
<keyword evidence="4" id="KW-1185">Reference proteome</keyword>
<reference evidence="3 4" key="1">
    <citation type="submission" date="2019-02" db="EMBL/GenBank/DDBJ databases">
        <title>Pedobacter kyonggii whole genome sequence analysis.</title>
        <authorList>
            <person name="Dahal R.H."/>
        </authorList>
    </citation>
    <scope>NUCLEOTIDE SEQUENCE [LARGE SCALE GENOMIC DNA]</scope>
    <source>
        <strain evidence="3 4">K-4-11-1</strain>
    </source>
</reference>
<feature type="transmembrane region" description="Helical" evidence="1">
    <location>
        <begin position="73"/>
        <end position="100"/>
    </location>
</feature>
<organism evidence="3 4">
    <name type="scientific">Pedobacter kyonggii</name>
    <dbReference type="NCBI Taxonomy" id="1926871"/>
    <lineage>
        <taxon>Bacteria</taxon>
        <taxon>Pseudomonadati</taxon>
        <taxon>Bacteroidota</taxon>
        <taxon>Sphingobacteriia</taxon>
        <taxon>Sphingobacteriales</taxon>
        <taxon>Sphingobacteriaceae</taxon>
        <taxon>Pedobacter</taxon>
    </lineage>
</organism>
<dbReference type="OrthoDB" id="9792992at2"/>
<sequence length="359" mass="41755">MTKKILQWAKCYRIHLIGWSLYIISEILLIGFAVGRFGSPVGYLLHYTLNIILFYSNTALLRQNAVKASDYRWLILTLTMVGEILLFLGLKILIDVLIKWPDDWVKTYIDYLTIPNLLQTLWRALLFIGLSCFYFMFLRYEEERRKKELAERQKYENYIHTKELEVTLHETTNAYLKAQINPHLIFNILGFIHDSVLRTDEKTAQAVIDLSELMRFAINSRDGEAEPTLSGEIQQVETLIRLYRLRFKERLFVEFIYPSEAKEIRFIPLVLLTLVENLFKHGDIHDAQDPAKINISLSNAGLRISTNNKIKTGFKAAGFHKGLENIEKRLKLSYGDHAKLEFTAGDDKHFSVMVCSNKN</sequence>
<feature type="transmembrane region" description="Helical" evidence="1">
    <location>
        <begin position="12"/>
        <end position="35"/>
    </location>
</feature>
<evidence type="ECO:0000259" key="2">
    <source>
        <dbReference type="Pfam" id="PF06580"/>
    </source>
</evidence>
<dbReference type="InterPro" id="IPR050640">
    <property type="entry name" value="Bact_2-comp_sensor_kinase"/>
</dbReference>
<comment type="caution">
    <text evidence="3">The sequence shown here is derived from an EMBL/GenBank/DDBJ whole genome shotgun (WGS) entry which is preliminary data.</text>
</comment>
<accession>A0A4V2JH75</accession>
<evidence type="ECO:0000313" key="4">
    <source>
        <dbReference type="Proteomes" id="UP000291819"/>
    </source>
</evidence>
<dbReference type="RefSeq" id="WP_131028351.1">
    <property type="nucleotide sequence ID" value="NZ_SIXF01000002.1"/>
</dbReference>
<feature type="domain" description="Signal transduction histidine kinase internal region" evidence="2">
    <location>
        <begin position="175"/>
        <end position="251"/>
    </location>
</feature>
<dbReference type="Proteomes" id="UP000291819">
    <property type="component" value="Unassembled WGS sequence"/>
</dbReference>
<proteinExistence type="predicted"/>
<dbReference type="GO" id="GO:0016020">
    <property type="term" value="C:membrane"/>
    <property type="evidence" value="ECO:0007669"/>
    <property type="project" value="InterPro"/>
</dbReference>
<feature type="transmembrane region" description="Helical" evidence="1">
    <location>
        <begin position="120"/>
        <end position="138"/>
    </location>
</feature>
<feature type="transmembrane region" description="Helical" evidence="1">
    <location>
        <begin position="41"/>
        <end position="61"/>
    </location>
</feature>
<evidence type="ECO:0000256" key="1">
    <source>
        <dbReference type="SAM" id="Phobius"/>
    </source>
</evidence>
<keyword evidence="1" id="KW-0472">Membrane</keyword>
<dbReference type="EMBL" id="SIXF01000002">
    <property type="protein sequence ID" value="TBO44271.1"/>
    <property type="molecule type" value="Genomic_DNA"/>
</dbReference>
<dbReference type="GO" id="GO:0000155">
    <property type="term" value="F:phosphorelay sensor kinase activity"/>
    <property type="evidence" value="ECO:0007669"/>
    <property type="project" value="InterPro"/>
</dbReference>